<sequence>ERNCLIWKGLGVRVDGLAHLYKTYLKIGEYDHPKGGIFTERDQNPLHYGHIFPAAPATEYYFLPIPKLAMPHYIYNEIGEAVILDDGTAIAADEVVLAMNGTLVTVEEWGG</sequence>
<evidence type="ECO:0000313" key="1">
    <source>
        <dbReference type="EMBL" id="GAH80267.1"/>
    </source>
</evidence>
<gene>
    <name evidence="1" type="ORF">S03H2_55435</name>
</gene>
<name>X1IEX7_9ZZZZ</name>
<reference evidence="1" key="1">
    <citation type="journal article" date="2014" name="Front. Microbiol.">
        <title>High frequency of phylogenetically diverse reductive dehalogenase-homologous genes in deep subseafloor sedimentary metagenomes.</title>
        <authorList>
            <person name="Kawai M."/>
            <person name="Futagami T."/>
            <person name="Toyoda A."/>
            <person name="Takaki Y."/>
            <person name="Nishi S."/>
            <person name="Hori S."/>
            <person name="Arai W."/>
            <person name="Tsubouchi T."/>
            <person name="Morono Y."/>
            <person name="Uchiyama I."/>
            <person name="Ito T."/>
            <person name="Fujiyama A."/>
            <person name="Inagaki F."/>
            <person name="Takami H."/>
        </authorList>
    </citation>
    <scope>NUCLEOTIDE SEQUENCE</scope>
    <source>
        <strain evidence="1">Expedition CK06-06</strain>
    </source>
</reference>
<organism evidence="1">
    <name type="scientific">marine sediment metagenome</name>
    <dbReference type="NCBI Taxonomy" id="412755"/>
    <lineage>
        <taxon>unclassified sequences</taxon>
        <taxon>metagenomes</taxon>
        <taxon>ecological metagenomes</taxon>
    </lineage>
</organism>
<dbReference type="EMBL" id="BARU01035405">
    <property type="protein sequence ID" value="GAH80267.1"/>
    <property type="molecule type" value="Genomic_DNA"/>
</dbReference>
<feature type="non-terminal residue" evidence="1">
    <location>
        <position position="1"/>
    </location>
</feature>
<accession>X1IEX7</accession>
<protein>
    <submittedName>
        <fullName evidence="1">Uncharacterized protein</fullName>
    </submittedName>
</protein>
<proteinExistence type="predicted"/>
<dbReference type="AlphaFoldDB" id="X1IEX7"/>
<comment type="caution">
    <text evidence="1">The sequence shown here is derived from an EMBL/GenBank/DDBJ whole genome shotgun (WGS) entry which is preliminary data.</text>
</comment>